<dbReference type="EMBL" id="ML119106">
    <property type="protein sequence ID" value="RPB17301.1"/>
    <property type="molecule type" value="Genomic_DNA"/>
</dbReference>
<feature type="transmembrane region" description="Helical" evidence="1">
    <location>
        <begin position="88"/>
        <end position="107"/>
    </location>
</feature>
<dbReference type="PANTHER" id="PTHR32251:SF17">
    <property type="entry name" value="STEROID 5-ALPHA REDUCTASE C-TERMINAL DOMAIN-CONTAINING PROTEIN"/>
    <property type="match status" value="1"/>
</dbReference>
<keyword evidence="1" id="KW-1133">Transmembrane helix</keyword>
<dbReference type="InParanoid" id="A0A3N4L9I5"/>
<feature type="transmembrane region" description="Helical" evidence="1">
    <location>
        <begin position="47"/>
        <end position="68"/>
    </location>
</feature>
<feature type="transmembrane region" description="Helical" evidence="1">
    <location>
        <begin position="244"/>
        <end position="266"/>
    </location>
</feature>
<feature type="transmembrane region" description="Helical" evidence="1">
    <location>
        <begin position="220"/>
        <end position="238"/>
    </location>
</feature>
<evidence type="ECO:0000313" key="2">
    <source>
        <dbReference type="EMBL" id="RPB17301.1"/>
    </source>
</evidence>
<accession>A0A3N4L9I5</accession>
<dbReference type="InterPro" id="IPR010721">
    <property type="entry name" value="UstE-like"/>
</dbReference>
<dbReference type="Pfam" id="PF06966">
    <property type="entry name" value="DUF1295"/>
    <property type="match status" value="1"/>
</dbReference>
<dbReference type="GO" id="GO:0016020">
    <property type="term" value="C:membrane"/>
    <property type="evidence" value="ECO:0007669"/>
    <property type="project" value="TreeGrafter"/>
</dbReference>
<organism evidence="2 3">
    <name type="scientific">Morchella conica CCBAS932</name>
    <dbReference type="NCBI Taxonomy" id="1392247"/>
    <lineage>
        <taxon>Eukaryota</taxon>
        <taxon>Fungi</taxon>
        <taxon>Dikarya</taxon>
        <taxon>Ascomycota</taxon>
        <taxon>Pezizomycotina</taxon>
        <taxon>Pezizomycetes</taxon>
        <taxon>Pezizales</taxon>
        <taxon>Morchellaceae</taxon>
        <taxon>Morchella</taxon>
    </lineage>
</organism>
<dbReference type="AlphaFoldDB" id="A0A3N4L9I5"/>
<dbReference type="Proteomes" id="UP000277580">
    <property type="component" value="Unassembled WGS sequence"/>
</dbReference>
<evidence type="ECO:0000256" key="1">
    <source>
        <dbReference type="SAM" id="Phobius"/>
    </source>
</evidence>
<reference evidence="2 3" key="1">
    <citation type="journal article" date="2018" name="Nat. Ecol. Evol.">
        <title>Pezizomycetes genomes reveal the molecular basis of ectomycorrhizal truffle lifestyle.</title>
        <authorList>
            <person name="Murat C."/>
            <person name="Payen T."/>
            <person name="Noel B."/>
            <person name="Kuo A."/>
            <person name="Morin E."/>
            <person name="Chen J."/>
            <person name="Kohler A."/>
            <person name="Krizsan K."/>
            <person name="Balestrini R."/>
            <person name="Da Silva C."/>
            <person name="Montanini B."/>
            <person name="Hainaut M."/>
            <person name="Levati E."/>
            <person name="Barry K.W."/>
            <person name="Belfiori B."/>
            <person name="Cichocki N."/>
            <person name="Clum A."/>
            <person name="Dockter R.B."/>
            <person name="Fauchery L."/>
            <person name="Guy J."/>
            <person name="Iotti M."/>
            <person name="Le Tacon F."/>
            <person name="Lindquist E.A."/>
            <person name="Lipzen A."/>
            <person name="Malagnac F."/>
            <person name="Mello A."/>
            <person name="Molinier V."/>
            <person name="Miyauchi S."/>
            <person name="Poulain J."/>
            <person name="Riccioni C."/>
            <person name="Rubini A."/>
            <person name="Sitrit Y."/>
            <person name="Splivallo R."/>
            <person name="Traeger S."/>
            <person name="Wang M."/>
            <person name="Zifcakova L."/>
            <person name="Wipf D."/>
            <person name="Zambonelli A."/>
            <person name="Paolocci F."/>
            <person name="Nowrousian M."/>
            <person name="Ottonello S."/>
            <person name="Baldrian P."/>
            <person name="Spatafora J.W."/>
            <person name="Henrissat B."/>
            <person name="Nagy L.G."/>
            <person name="Aury J.M."/>
            <person name="Wincker P."/>
            <person name="Grigoriev I.V."/>
            <person name="Bonfante P."/>
            <person name="Martin F.M."/>
        </authorList>
    </citation>
    <scope>NUCLEOTIDE SEQUENCE [LARGE SCALE GENOMIC DNA]</scope>
    <source>
        <strain evidence="2 3">CCBAS932</strain>
    </source>
</reference>
<evidence type="ECO:0000313" key="3">
    <source>
        <dbReference type="Proteomes" id="UP000277580"/>
    </source>
</evidence>
<keyword evidence="1" id="KW-0472">Membrane</keyword>
<dbReference type="PROSITE" id="PS50244">
    <property type="entry name" value="S5A_REDUCTASE"/>
    <property type="match status" value="1"/>
</dbReference>
<dbReference type="OrthoDB" id="201504at2759"/>
<sequence length="304" mass="33290">MPLLSTLNPALRTLLPTIGFIYALQTAAAIPSIIFQTERFYDLSGSLTYLSCTLLSLYFPAYRARSLAAADGLPIPVWPALTDFHPRQLILSGLTALWAARLGSFLFDRVLRDGSDSRFDKIKKNPTSFAIAFFAQATWITLVSLPIMATNSLPAAVLPPLCTSDYLGLTLWVSGFLLEVAADRQKASWTADKRAKKHSEDFLHAGLWALSRHPNYAGETTLWIGSAVIAGLGGGLVGGMGAKFYGGAAVGVMMSVVSPVFTYLLLTRVSGVPLSEKKYDKRFGGRKEYEAWKRNTPVFWPKLF</sequence>
<proteinExistence type="predicted"/>
<dbReference type="Gene3D" id="1.20.120.1630">
    <property type="match status" value="1"/>
</dbReference>
<gene>
    <name evidence="2" type="ORF">P167DRAFT_550991</name>
</gene>
<feature type="transmembrane region" description="Helical" evidence="1">
    <location>
        <begin position="128"/>
        <end position="149"/>
    </location>
</feature>
<keyword evidence="1" id="KW-0812">Transmembrane</keyword>
<keyword evidence="3" id="KW-1185">Reference proteome</keyword>
<feature type="transmembrane region" description="Helical" evidence="1">
    <location>
        <begin position="14"/>
        <end position="35"/>
    </location>
</feature>
<protein>
    <submittedName>
        <fullName evidence="2">DUF1295-domain-containing protein</fullName>
    </submittedName>
</protein>
<dbReference type="PANTHER" id="PTHR32251">
    <property type="entry name" value="3-OXO-5-ALPHA-STEROID 4-DEHYDROGENASE"/>
    <property type="match status" value="1"/>
</dbReference>
<name>A0A3N4L9I5_9PEZI</name>